<dbReference type="Gene3D" id="3.60.20.10">
    <property type="entry name" value="Glutamine Phosphoribosylpyrophosphate, subunit 1, domain 1"/>
    <property type="match status" value="1"/>
</dbReference>
<dbReference type="GO" id="GO:0005524">
    <property type="term" value="F:ATP binding"/>
    <property type="evidence" value="ECO:0007669"/>
    <property type="project" value="UniProtKB-KW"/>
</dbReference>
<comment type="caution">
    <text evidence="12">The sequence shown here is derived from an EMBL/GenBank/DDBJ whole genome shotgun (WGS) entry which is preliminary data.</text>
</comment>
<evidence type="ECO:0000256" key="7">
    <source>
        <dbReference type="ARBA" id="ARBA00048741"/>
    </source>
</evidence>
<evidence type="ECO:0000256" key="3">
    <source>
        <dbReference type="ARBA" id="ARBA00012737"/>
    </source>
</evidence>
<dbReference type="PANTHER" id="PTHR43284">
    <property type="entry name" value="ASPARAGINE SYNTHETASE (GLUTAMINE-HYDROLYZING)"/>
    <property type="match status" value="1"/>
</dbReference>
<sequence length="655" mass="73582">MCGIAGLFRPCGSNSRDLANCIGLMTATLFKRGPDADGIWTDNDRGIALGHRRLSILDLSDAGAQPMRSECGRFTLTFNGEIYNHLAIRSELELANAAPIWRGHSDTETLLYAVRYWGVQETLQRLNGMFAFAVWDSRESVLTLCRDRFGEKPLFYGWIGDDLAFASELKAFYAHPKWRGSINRDALTAFMRYSYVPAPWSIWEGVRKLTPGSFVVFSVTTKTGDLPKPEKYWSMRQEVISGQSSRLLDPIMATDELERLLSQAVARQSLSDVPLGAFLSGGIDSSTIVALMQNQSTRRIKTFSIGFADAAFNEADHARGVARHLATDHTEMIVSPSDARNVIPDLAQIYDEPFADSSQIPTHLVAMLARRGVTVALSGDGGDELFGGYNRHVWGARLHRRFDAMPLPGRRLLAEFLRLIAPEPANTLGHLAGKFVPQRFRVLRAGDQIEKISRILGARNFDEMYRLLSSIDNEPEQTVLQGEESSSWFAEQMASIDSPIDSLDRMTLSDSLSYLPDDILQKVDRAAMSVSLETRVPFLDKDVAEFSCRVSPDMKVRSGQGKWLVRQVLDRHVPRHLIDRPKTGFGIPRDDWIRGPLKDWASDLLAPERLGRQGWFSTKRIDHIWAEHQSGTRNHGSFLWNVLMAQAWHDKWCTG</sequence>
<keyword evidence="8" id="KW-0061">Asparagine biosynthesis</keyword>
<dbReference type="EC" id="6.3.5.4" evidence="3"/>
<dbReference type="Proteomes" id="UP000034832">
    <property type="component" value="Unassembled WGS sequence"/>
</dbReference>
<feature type="binding site" evidence="9">
    <location>
        <begin position="378"/>
        <end position="379"/>
    </location>
    <ligand>
        <name>ATP</name>
        <dbReference type="ChEBI" id="CHEBI:30616"/>
    </ligand>
</feature>
<name>A0A4V6BEC1_9BRAD</name>
<feature type="active site" description="For GATase activity" evidence="8">
    <location>
        <position position="2"/>
    </location>
</feature>
<dbReference type="OrthoDB" id="9763290at2"/>
<dbReference type="SUPFAM" id="SSF56235">
    <property type="entry name" value="N-terminal nucleophile aminohydrolases (Ntn hydrolases)"/>
    <property type="match status" value="1"/>
</dbReference>
<dbReference type="InterPro" id="IPR001962">
    <property type="entry name" value="Asn_synthase"/>
</dbReference>
<dbReference type="STRING" id="211460.YH63_05230"/>
<dbReference type="InterPro" id="IPR051786">
    <property type="entry name" value="ASN_synthetase/amidase"/>
</dbReference>
<dbReference type="NCBIfam" id="TIGR01536">
    <property type="entry name" value="asn_synth_AEB"/>
    <property type="match status" value="1"/>
</dbReference>
<dbReference type="AlphaFoldDB" id="A0A4V6BEC1"/>
<feature type="binding site" evidence="9">
    <location>
        <position position="305"/>
    </location>
    <ligand>
        <name>ATP</name>
        <dbReference type="ChEBI" id="CHEBI:30616"/>
    </ligand>
</feature>
<dbReference type="PIRSF" id="PIRSF001589">
    <property type="entry name" value="Asn_synthetase_glu-h"/>
    <property type="match status" value="1"/>
</dbReference>
<evidence type="ECO:0000259" key="11">
    <source>
        <dbReference type="PROSITE" id="PS51278"/>
    </source>
</evidence>
<evidence type="ECO:0000256" key="6">
    <source>
        <dbReference type="ARBA" id="ARBA00022962"/>
    </source>
</evidence>
<dbReference type="Gene3D" id="3.40.50.620">
    <property type="entry name" value="HUPs"/>
    <property type="match status" value="1"/>
</dbReference>
<evidence type="ECO:0000256" key="5">
    <source>
        <dbReference type="ARBA" id="ARBA00022840"/>
    </source>
</evidence>
<comment type="pathway">
    <text evidence="1">Amino-acid biosynthesis; L-asparagine biosynthesis; L-asparagine from L-aspartate (L-Gln route): step 1/1.</text>
</comment>
<dbReference type="PANTHER" id="PTHR43284:SF1">
    <property type="entry name" value="ASPARAGINE SYNTHETASE"/>
    <property type="match status" value="1"/>
</dbReference>
<proteinExistence type="inferred from homology"/>
<dbReference type="InterPro" id="IPR017932">
    <property type="entry name" value="GATase_2_dom"/>
</dbReference>
<dbReference type="InterPro" id="IPR014729">
    <property type="entry name" value="Rossmann-like_a/b/a_fold"/>
</dbReference>
<evidence type="ECO:0000256" key="2">
    <source>
        <dbReference type="ARBA" id="ARBA00005752"/>
    </source>
</evidence>
<evidence type="ECO:0000313" key="12">
    <source>
        <dbReference type="EMBL" id="TKT72413.1"/>
    </source>
</evidence>
<keyword evidence="8" id="KW-0028">Amino-acid biosynthesis</keyword>
<comment type="catalytic activity">
    <reaction evidence="7">
        <text>L-aspartate + L-glutamine + ATP + H2O = L-asparagine + L-glutamate + AMP + diphosphate + H(+)</text>
        <dbReference type="Rhea" id="RHEA:12228"/>
        <dbReference type="ChEBI" id="CHEBI:15377"/>
        <dbReference type="ChEBI" id="CHEBI:15378"/>
        <dbReference type="ChEBI" id="CHEBI:29985"/>
        <dbReference type="ChEBI" id="CHEBI:29991"/>
        <dbReference type="ChEBI" id="CHEBI:30616"/>
        <dbReference type="ChEBI" id="CHEBI:33019"/>
        <dbReference type="ChEBI" id="CHEBI:58048"/>
        <dbReference type="ChEBI" id="CHEBI:58359"/>
        <dbReference type="ChEBI" id="CHEBI:456215"/>
        <dbReference type="EC" id="6.3.5.4"/>
    </reaction>
</comment>
<feature type="site" description="Important for beta-aspartyl-AMP intermediate formation" evidence="10">
    <location>
        <position position="380"/>
    </location>
</feature>
<comment type="similarity">
    <text evidence="2">Belongs to the asparagine synthetase family.</text>
</comment>
<feature type="binding site" evidence="9">
    <location>
        <position position="106"/>
    </location>
    <ligand>
        <name>L-glutamine</name>
        <dbReference type="ChEBI" id="CHEBI:58359"/>
    </ligand>
</feature>
<dbReference type="CDD" id="cd01991">
    <property type="entry name" value="Asn_synthase_B_C"/>
    <property type="match status" value="1"/>
</dbReference>
<evidence type="ECO:0000256" key="1">
    <source>
        <dbReference type="ARBA" id="ARBA00005187"/>
    </source>
</evidence>
<dbReference type="InterPro" id="IPR006426">
    <property type="entry name" value="Asn_synth_AEB"/>
</dbReference>
<evidence type="ECO:0000256" key="4">
    <source>
        <dbReference type="ARBA" id="ARBA00022741"/>
    </source>
</evidence>
<keyword evidence="6 8" id="KW-0315">Glutamine amidotransferase</keyword>
<dbReference type="Pfam" id="PF00733">
    <property type="entry name" value="Asn_synthase"/>
    <property type="match status" value="1"/>
</dbReference>
<dbReference type="RefSeq" id="WP_046827108.1">
    <property type="nucleotide sequence ID" value="NZ_LBIA02000001.1"/>
</dbReference>
<dbReference type="Pfam" id="PF13522">
    <property type="entry name" value="GATase_6"/>
    <property type="match status" value="1"/>
</dbReference>
<dbReference type="SUPFAM" id="SSF52402">
    <property type="entry name" value="Adenine nucleotide alpha hydrolases-like"/>
    <property type="match status" value="1"/>
</dbReference>
<keyword evidence="4 9" id="KW-0547">Nucleotide-binding</keyword>
<dbReference type="GO" id="GO:0006529">
    <property type="term" value="P:asparagine biosynthetic process"/>
    <property type="evidence" value="ECO:0007669"/>
    <property type="project" value="UniProtKB-KW"/>
</dbReference>
<evidence type="ECO:0000256" key="10">
    <source>
        <dbReference type="PIRSR" id="PIRSR001589-3"/>
    </source>
</evidence>
<evidence type="ECO:0000256" key="9">
    <source>
        <dbReference type="PIRSR" id="PIRSR001589-2"/>
    </source>
</evidence>
<dbReference type="EMBL" id="LBIA02000001">
    <property type="protein sequence ID" value="TKT72413.1"/>
    <property type="molecule type" value="Genomic_DNA"/>
</dbReference>
<dbReference type="GO" id="GO:0004066">
    <property type="term" value="F:asparagine synthase (glutamine-hydrolyzing) activity"/>
    <property type="evidence" value="ECO:0007669"/>
    <property type="project" value="UniProtKB-EC"/>
</dbReference>
<protein>
    <recommendedName>
        <fullName evidence="3">asparagine synthase (glutamine-hydrolyzing)</fullName>
        <ecNumber evidence="3">6.3.5.4</ecNumber>
    </recommendedName>
</protein>
<dbReference type="InterPro" id="IPR029055">
    <property type="entry name" value="Ntn_hydrolases_N"/>
</dbReference>
<accession>A0A4V6BEC1</accession>
<evidence type="ECO:0000313" key="13">
    <source>
        <dbReference type="Proteomes" id="UP000034832"/>
    </source>
</evidence>
<gene>
    <name evidence="12" type="primary">asnB</name>
    <name evidence="12" type="ORF">YH63_013785</name>
</gene>
<dbReference type="PROSITE" id="PS51278">
    <property type="entry name" value="GATASE_TYPE_2"/>
    <property type="match status" value="1"/>
</dbReference>
<dbReference type="GO" id="GO:0005829">
    <property type="term" value="C:cytosol"/>
    <property type="evidence" value="ECO:0007669"/>
    <property type="project" value="TreeGrafter"/>
</dbReference>
<dbReference type="InterPro" id="IPR033738">
    <property type="entry name" value="AsnB_N"/>
</dbReference>
<dbReference type="CDD" id="cd00712">
    <property type="entry name" value="AsnB"/>
    <property type="match status" value="1"/>
</dbReference>
<organism evidence="12 13">
    <name type="scientific">Afipia massiliensis</name>
    <dbReference type="NCBI Taxonomy" id="211460"/>
    <lineage>
        <taxon>Bacteria</taxon>
        <taxon>Pseudomonadati</taxon>
        <taxon>Pseudomonadota</taxon>
        <taxon>Alphaproteobacteria</taxon>
        <taxon>Hyphomicrobiales</taxon>
        <taxon>Nitrobacteraceae</taxon>
        <taxon>Afipia</taxon>
    </lineage>
</organism>
<keyword evidence="5 9" id="KW-0067">ATP-binding</keyword>
<keyword evidence="12" id="KW-0436">Ligase</keyword>
<keyword evidence="13" id="KW-1185">Reference proteome</keyword>
<evidence type="ECO:0000256" key="8">
    <source>
        <dbReference type="PIRSR" id="PIRSR001589-1"/>
    </source>
</evidence>
<feature type="domain" description="Glutamine amidotransferase type-2" evidence="11">
    <location>
        <begin position="2"/>
        <end position="220"/>
    </location>
</feature>
<reference evidence="12" key="1">
    <citation type="submission" date="2019-04" db="EMBL/GenBank/DDBJ databases">
        <title>Whole genome sequencing of cave bacteria.</title>
        <authorList>
            <person name="Gan H.M."/>
            <person name="Barton H."/>
            <person name="Savka M.A."/>
        </authorList>
    </citation>
    <scope>NUCLEOTIDE SEQUENCE [LARGE SCALE GENOMIC DNA]</scope>
    <source>
        <strain evidence="12">LC387</strain>
    </source>
</reference>